<sequence>MNGMQIGKAHNADKPSPGCLGRMVNLFDLGNGVPGNKLLTDKPHRDVLVGSSLSRSQSDVATMLGPPPFGDHIDDKVIVSELRRSSSNNKASGTPIKILLDREMSKEVVSKKNPPNLVAKLMGLDALPLEQSDSASQRSHTNCYSQGTNNSMPLGCWQQEDGFLENGMPREFHQCSGQNDYKDVYEVWQQPQKANYGRNMLPQKGRYNEKVNEKKMTLVRQKFMEAKCLATDERLHQSKEFQDALDVLSSNRELFLKFLQEPNSLFSQHLHELQSIPPQPTETKRITVLRPSKMVSSEKLSGIGDKNDEQTKKSAQVGQAAAWDKGHHGYSPTIIDQEVDGYLAPPTRIVVLRPSPGKANDIKAVVSSPTSSPRVLHGENFYEEREDDEERESREVAKEITQKMRDNLMGHRRDKTLISSVFSNGHTGDESSFYKSEHEYAGGNLSDSEVMSPSSRHSWDYVNRFGSPFSSSSFSRMSCSPESSVCREAKKRLSERWAMMALNGNPQEQRHTRRSSSTLGEMLALSEIKKPERSEDESIQKEQEPRESVSCLPIDFRKEEGAVDSPRSLLRSQSLPVSSTVYGGGVNVQVSDPEAVKTDVPKELTRAKSMKSSLKGKVSSLFFSRNKKSNKGKSSESQSALAEPPNSLVPPGIISGDASQCANDGGFEGCLSPALFGYLGKESPRLTSMGQNQGTVPCEAGMCVAKPVVPGCIGENPDQPSPISVLEPLFEEDDNTAQESSVHLKQDHLGRLLKSNLIDKSPPIGSIARTLSWDESCAETATPYLLKSPSVSTEEEEQDWHATVQTLLSAAGLDGEVQCDSFFTIWHSLESPLDPSLRDKYANQSDKEPLHEAKRRRLRSSRKLVFDCVNAALVDNTGYGSDSCTRTTSCSGAHDRFVEGDSPLLADRLWARMKEWFSDEVRCVSEDGGDINGLVVERVVERMVKKEVVGKGWSEHMRLEIDNLGRDIEGKLLEELVEESVVDLTGRT</sequence>
<accession>A0A540MB03</accession>
<dbReference type="Pfam" id="PF12552">
    <property type="entry name" value="DUF3741"/>
    <property type="match status" value="1"/>
</dbReference>
<feature type="compositionally biased region" description="Basic and acidic residues" evidence="1">
    <location>
        <begin position="527"/>
        <end position="547"/>
    </location>
</feature>
<dbReference type="InterPro" id="IPR032795">
    <property type="entry name" value="DUF3741-assoc"/>
</dbReference>
<reference evidence="5 6" key="1">
    <citation type="journal article" date="2019" name="G3 (Bethesda)">
        <title>Sequencing of a Wild Apple (Malus baccata) Genome Unravels the Differences Between Cultivated and Wild Apple Species Regarding Disease Resistance and Cold Tolerance.</title>
        <authorList>
            <person name="Chen X."/>
        </authorList>
    </citation>
    <scope>NUCLEOTIDE SEQUENCE [LARGE SCALE GENOMIC DNA]</scope>
    <source>
        <strain evidence="6">cv. Shandingzi</strain>
        <tissue evidence="5">Leaves</tissue>
    </source>
</reference>
<evidence type="ECO:0000259" key="3">
    <source>
        <dbReference type="Pfam" id="PF14309"/>
    </source>
</evidence>
<name>A0A540MB03_MALBA</name>
<dbReference type="Proteomes" id="UP000315295">
    <property type="component" value="Unassembled WGS sequence"/>
</dbReference>
<evidence type="ECO:0008006" key="7">
    <source>
        <dbReference type="Google" id="ProtNLM"/>
    </source>
</evidence>
<feature type="region of interest" description="Disordered" evidence="1">
    <location>
        <begin position="625"/>
        <end position="655"/>
    </location>
</feature>
<dbReference type="Pfam" id="PF14309">
    <property type="entry name" value="DUF4378"/>
    <property type="match status" value="1"/>
</dbReference>
<protein>
    <recommendedName>
        <fullName evidence="7">DUF3741 domain-containing protein</fullName>
    </recommendedName>
</protein>
<evidence type="ECO:0000256" key="1">
    <source>
        <dbReference type="SAM" id="MobiDB-lite"/>
    </source>
</evidence>
<keyword evidence="6" id="KW-1185">Reference proteome</keyword>
<proteinExistence type="predicted"/>
<dbReference type="PANTHER" id="PTHR46634:SF3">
    <property type="entry name" value="M REDUCTASE II SUBUNIT GAMMA, PUTATIVE (DUF3741)-RELATED"/>
    <property type="match status" value="1"/>
</dbReference>
<feature type="domain" description="DUF3741" evidence="4">
    <location>
        <begin position="114"/>
        <end position="132"/>
    </location>
</feature>
<dbReference type="AlphaFoldDB" id="A0A540MB03"/>
<evidence type="ECO:0000313" key="5">
    <source>
        <dbReference type="EMBL" id="TQD95923.1"/>
    </source>
</evidence>
<gene>
    <name evidence="5" type="ORF">C1H46_018410</name>
</gene>
<dbReference type="Pfam" id="PF14383">
    <property type="entry name" value="VARLMGL"/>
    <property type="match status" value="1"/>
</dbReference>
<dbReference type="STRING" id="106549.A0A540MB03"/>
<feature type="domain" description="DUF3741" evidence="2">
    <location>
        <begin position="220"/>
        <end position="264"/>
    </location>
</feature>
<comment type="caution">
    <text evidence="5">The sequence shown here is derived from an EMBL/GenBank/DDBJ whole genome shotgun (WGS) entry which is preliminary data.</text>
</comment>
<dbReference type="InterPro" id="IPR022212">
    <property type="entry name" value="DUF3741"/>
</dbReference>
<feature type="domain" description="DUF4378" evidence="3">
    <location>
        <begin position="804"/>
        <end position="979"/>
    </location>
</feature>
<feature type="region of interest" description="Disordered" evidence="1">
    <location>
        <begin position="525"/>
        <end position="552"/>
    </location>
</feature>
<dbReference type="EMBL" id="VIEB01000302">
    <property type="protein sequence ID" value="TQD95923.1"/>
    <property type="molecule type" value="Genomic_DNA"/>
</dbReference>
<organism evidence="5 6">
    <name type="scientific">Malus baccata</name>
    <name type="common">Siberian crab apple</name>
    <name type="synonym">Pyrus baccata</name>
    <dbReference type="NCBI Taxonomy" id="106549"/>
    <lineage>
        <taxon>Eukaryota</taxon>
        <taxon>Viridiplantae</taxon>
        <taxon>Streptophyta</taxon>
        <taxon>Embryophyta</taxon>
        <taxon>Tracheophyta</taxon>
        <taxon>Spermatophyta</taxon>
        <taxon>Magnoliopsida</taxon>
        <taxon>eudicotyledons</taxon>
        <taxon>Gunneridae</taxon>
        <taxon>Pentapetalae</taxon>
        <taxon>rosids</taxon>
        <taxon>fabids</taxon>
        <taxon>Rosales</taxon>
        <taxon>Rosaceae</taxon>
        <taxon>Amygdaloideae</taxon>
        <taxon>Maleae</taxon>
        <taxon>Malus</taxon>
    </lineage>
</organism>
<feature type="region of interest" description="Disordered" evidence="1">
    <location>
        <begin position="297"/>
        <end position="329"/>
    </location>
</feature>
<dbReference type="InterPro" id="IPR025486">
    <property type="entry name" value="DUF4378"/>
</dbReference>
<dbReference type="PANTHER" id="PTHR46634">
    <property type="entry name" value="M REDUCTASE II SUBUNIT GAMMA, PUTATIVE (DUF3741)-RELATED"/>
    <property type="match status" value="1"/>
</dbReference>
<evidence type="ECO:0000313" key="6">
    <source>
        <dbReference type="Proteomes" id="UP000315295"/>
    </source>
</evidence>
<evidence type="ECO:0000259" key="4">
    <source>
        <dbReference type="Pfam" id="PF14383"/>
    </source>
</evidence>
<evidence type="ECO:0000259" key="2">
    <source>
        <dbReference type="Pfam" id="PF12552"/>
    </source>
</evidence>